<dbReference type="AlphaFoldDB" id="G5J4D9"/>
<comment type="caution">
    <text evidence="2">The sequence shown here is derived from an EMBL/GenBank/DDBJ whole genome shotgun (WGS) entry which is preliminary data.</text>
</comment>
<feature type="transmembrane region" description="Helical" evidence="1">
    <location>
        <begin position="228"/>
        <end position="250"/>
    </location>
</feature>
<keyword evidence="1" id="KW-1133">Transmembrane helix</keyword>
<dbReference type="RefSeq" id="WP_007305359.1">
    <property type="nucleotide sequence ID" value="NZ_AESD01000355.1"/>
</dbReference>
<protein>
    <recommendedName>
        <fullName evidence="4">Glycerophosphoryl diester phosphodiesterase membrane domain-containing protein</fullName>
    </recommendedName>
</protein>
<dbReference type="GeneID" id="88766051"/>
<evidence type="ECO:0008006" key="4">
    <source>
        <dbReference type="Google" id="ProtNLM"/>
    </source>
</evidence>
<gene>
    <name evidence="2" type="ORF">CWATWH0003_2361</name>
</gene>
<dbReference type="EMBL" id="AESD01000355">
    <property type="protein sequence ID" value="EHJ12951.1"/>
    <property type="molecule type" value="Genomic_DNA"/>
</dbReference>
<feature type="transmembrane region" description="Helical" evidence="1">
    <location>
        <begin position="33"/>
        <end position="53"/>
    </location>
</feature>
<feature type="transmembrane region" description="Helical" evidence="1">
    <location>
        <begin position="183"/>
        <end position="208"/>
    </location>
</feature>
<evidence type="ECO:0000313" key="2">
    <source>
        <dbReference type="EMBL" id="EHJ12951.1"/>
    </source>
</evidence>
<evidence type="ECO:0000256" key="1">
    <source>
        <dbReference type="SAM" id="Phobius"/>
    </source>
</evidence>
<sequence length="276" mass="31452">MSNPSPDYQSPGPLSVGNIINAAARIYRDRFVVYYRLGLLAYCWLIVPIYGWAKFMAISGLLSRLAYGEVSGQPESVRDARRHINPRLWTFFGTAFLIGLIFLGWYISFLFIFGILVAIATQINSWFLWVFFGIFGILALMIFIVSLFWLNSRLYLADLAIAVENQSSSTKAINRSWQLTKQFIGRIILITFIAFLIAIPVSLVLQLIDSLIRLLLMAVFTPDSTIFGLIYLPLSLILSFSFSAFLVPFWQAIKAVLYYDLRTRKEGIDIQLRDSI</sequence>
<evidence type="ECO:0000313" key="3">
    <source>
        <dbReference type="Proteomes" id="UP000003477"/>
    </source>
</evidence>
<accession>G5J4D9</accession>
<dbReference type="Proteomes" id="UP000003477">
    <property type="component" value="Unassembled WGS sequence"/>
</dbReference>
<dbReference type="PATRIC" id="fig|423471.3.peg.2219"/>
<keyword evidence="1" id="KW-0812">Transmembrane</keyword>
<reference evidence="2 3" key="1">
    <citation type="journal article" date="2011" name="Front. Microbiol.">
        <title>Two Strains of Crocosphaera watsonii with Highly Conserved Genomes are Distinguished by Strain-Specific Features.</title>
        <authorList>
            <person name="Bench S.R."/>
            <person name="Ilikchyan I.N."/>
            <person name="Tripp H.J."/>
            <person name="Zehr J.P."/>
        </authorList>
    </citation>
    <scope>NUCLEOTIDE SEQUENCE [LARGE SCALE GENOMIC DNA]</scope>
    <source>
        <strain evidence="2 3">WH 0003</strain>
    </source>
</reference>
<feature type="transmembrane region" description="Helical" evidence="1">
    <location>
        <begin position="126"/>
        <end position="150"/>
    </location>
</feature>
<keyword evidence="1" id="KW-0472">Membrane</keyword>
<organism evidence="2 3">
    <name type="scientific">Crocosphaera watsonii WH 0003</name>
    <dbReference type="NCBI Taxonomy" id="423471"/>
    <lineage>
        <taxon>Bacteria</taxon>
        <taxon>Bacillati</taxon>
        <taxon>Cyanobacteriota</taxon>
        <taxon>Cyanophyceae</taxon>
        <taxon>Oscillatoriophycideae</taxon>
        <taxon>Chroococcales</taxon>
        <taxon>Aphanothecaceae</taxon>
        <taxon>Crocosphaera</taxon>
    </lineage>
</organism>
<proteinExistence type="predicted"/>
<name>G5J4D9_CROWT</name>
<feature type="transmembrane region" description="Helical" evidence="1">
    <location>
        <begin position="88"/>
        <end position="120"/>
    </location>
</feature>